<keyword evidence="4" id="KW-0813">Transport</keyword>
<comment type="caution">
    <text evidence="12">The sequence shown here is derived from an EMBL/GenBank/DDBJ whole genome shotgun (WGS) entry which is preliminary data.</text>
</comment>
<evidence type="ECO:0000256" key="1">
    <source>
        <dbReference type="ARBA" id="ARBA00004413"/>
    </source>
</evidence>
<dbReference type="Pfam" id="PF02050">
    <property type="entry name" value="FliJ"/>
    <property type="match status" value="1"/>
</dbReference>
<accession>N9WGR7</accession>
<keyword evidence="12" id="KW-0966">Cell projection</keyword>
<evidence type="ECO:0000256" key="2">
    <source>
        <dbReference type="ARBA" id="ARBA00010004"/>
    </source>
</evidence>
<dbReference type="GO" id="GO:0071973">
    <property type="term" value="P:bacterial-type flagellum-dependent cell motility"/>
    <property type="evidence" value="ECO:0007669"/>
    <property type="project" value="InterPro"/>
</dbReference>
<evidence type="ECO:0000256" key="6">
    <source>
        <dbReference type="ARBA" id="ARBA00022500"/>
    </source>
</evidence>
<name>N9WGR7_9CLOT</name>
<evidence type="ECO:0000256" key="5">
    <source>
        <dbReference type="ARBA" id="ARBA00022475"/>
    </source>
</evidence>
<keyword evidence="12" id="KW-0282">Flagellum</keyword>
<evidence type="ECO:0000256" key="10">
    <source>
        <dbReference type="ARBA" id="ARBA00023225"/>
    </source>
</evidence>
<dbReference type="GO" id="GO:0015031">
    <property type="term" value="P:protein transport"/>
    <property type="evidence" value="ECO:0007669"/>
    <property type="project" value="UniProtKB-KW"/>
</dbReference>
<proteinExistence type="inferred from homology"/>
<dbReference type="RefSeq" id="WP_002598002.1">
    <property type="nucleotide sequence ID" value="NZ_KB850956.1"/>
</dbReference>
<evidence type="ECO:0000313" key="13">
    <source>
        <dbReference type="Proteomes" id="UP000013097"/>
    </source>
</evidence>
<reference evidence="12 13" key="1">
    <citation type="submission" date="2013-01" db="EMBL/GenBank/DDBJ databases">
        <title>The Genome Sequence of Clostridium colicanis 209318.</title>
        <authorList>
            <consortium name="The Broad Institute Genome Sequencing Platform"/>
            <person name="Earl A."/>
            <person name="Ward D."/>
            <person name="Feldgarden M."/>
            <person name="Gevers D."/>
            <person name="Courvalin P."/>
            <person name="Lambert T."/>
            <person name="Walker B."/>
            <person name="Young S.K."/>
            <person name="Zeng Q."/>
            <person name="Gargeya S."/>
            <person name="Fitzgerald M."/>
            <person name="Haas B."/>
            <person name="Abouelleil A."/>
            <person name="Alvarado L."/>
            <person name="Arachchi H.M."/>
            <person name="Berlin A.M."/>
            <person name="Chapman S.B."/>
            <person name="Dewar J."/>
            <person name="Goldberg J."/>
            <person name="Griggs A."/>
            <person name="Gujja S."/>
            <person name="Hansen M."/>
            <person name="Howarth C."/>
            <person name="Imamovic A."/>
            <person name="Larimer J."/>
            <person name="McCowan C."/>
            <person name="Murphy C."/>
            <person name="Neiman D."/>
            <person name="Pearson M."/>
            <person name="Priest M."/>
            <person name="Roberts A."/>
            <person name="Saif S."/>
            <person name="Shea T."/>
            <person name="Sisk P."/>
            <person name="Sykes S."/>
            <person name="Wortman J."/>
            <person name="Nusbaum C."/>
            <person name="Birren B."/>
        </authorList>
    </citation>
    <scope>NUCLEOTIDE SEQUENCE [LARGE SCALE GENOMIC DNA]</scope>
    <source>
        <strain evidence="12 13">209318</strain>
    </source>
</reference>
<dbReference type="eggNOG" id="COG2882">
    <property type="taxonomic scope" value="Bacteria"/>
</dbReference>
<evidence type="ECO:0000256" key="8">
    <source>
        <dbReference type="ARBA" id="ARBA00022927"/>
    </source>
</evidence>
<evidence type="ECO:0000256" key="4">
    <source>
        <dbReference type="ARBA" id="ARBA00022448"/>
    </source>
</evidence>
<sequence length="147" mass="18106">MGSVKYEFKLQKLLDLREEKEEESKRLFRESMKALNKEKEKLNIIKEDIKKYSGIKTDEDLIYQKIKRNYLKALEIGKKEAEKQVKIKEKELYFRREDLIVKQKERKTVEKLKEKDKEKFFKELDRMESINNDEFALYSYIRNIERR</sequence>
<evidence type="ECO:0000313" key="12">
    <source>
        <dbReference type="EMBL" id="ENZ02266.1"/>
    </source>
</evidence>
<keyword evidence="5" id="KW-1003">Cell membrane</keyword>
<feature type="coiled-coil region" evidence="11">
    <location>
        <begin position="6"/>
        <end position="37"/>
    </location>
</feature>
<evidence type="ECO:0000256" key="11">
    <source>
        <dbReference type="SAM" id="Coils"/>
    </source>
</evidence>
<dbReference type="InterPro" id="IPR012823">
    <property type="entry name" value="Flagell_FliJ"/>
</dbReference>
<dbReference type="EMBL" id="AGYT01000008">
    <property type="protein sequence ID" value="ENZ02266.1"/>
    <property type="molecule type" value="Genomic_DNA"/>
</dbReference>
<dbReference type="PATRIC" id="fig|999411.4.peg.1477"/>
<dbReference type="HOGENOM" id="CLU_139638_5_1_9"/>
<organism evidence="12 13">
    <name type="scientific">Clostridium thermobutyricum</name>
    <dbReference type="NCBI Taxonomy" id="29372"/>
    <lineage>
        <taxon>Bacteria</taxon>
        <taxon>Bacillati</taxon>
        <taxon>Bacillota</taxon>
        <taxon>Clostridia</taxon>
        <taxon>Eubacteriales</taxon>
        <taxon>Clostridiaceae</taxon>
        <taxon>Clostridium</taxon>
    </lineage>
</organism>
<keyword evidence="10" id="KW-1006">Bacterial flagellum protein export</keyword>
<dbReference type="GO" id="GO:0044781">
    <property type="term" value="P:bacterial-type flagellum organization"/>
    <property type="evidence" value="ECO:0007669"/>
    <property type="project" value="UniProtKB-KW"/>
</dbReference>
<dbReference type="Proteomes" id="UP000013097">
    <property type="component" value="Unassembled WGS sequence"/>
</dbReference>
<protein>
    <recommendedName>
        <fullName evidence="3">Flagellar FliJ protein</fullName>
    </recommendedName>
</protein>
<evidence type="ECO:0000256" key="3">
    <source>
        <dbReference type="ARBA" id="ARBA00020392"/>
    </source>
</evidence>
<dbReference type="AlphaFoldDB" id="N9WGR7"/>
<keyword evidence="13" id="KW-1185">Reference proteome</keyword>
<keyword evidence="8" id="KW-0653">Protein transport</keyword>
<dbReference type="GO" id="GO:0009288">
    <property type="term" value="C:bacterial-type flagellum"/>
    <property type="evidence" value="ECO:0007669"/>
    <property type="project" value="InterPro"/>
</dbReference>
<gene>
    <name evidence="12" type="ORF">HMPREF1092_01501</name>
</gene>
<keyword evidence="11" id="KW-0175">Coiled coil</keyword>
<comment type="subcellular location">
    <subcellularLocation>
        <location evidence="1">Cell membrane</location>
        <topology evidence="1">Peripheral membrane protein</topology>
        <orientation evidence="1">Cytoplasmic side</orientation>
    </subcellularLocation>
</comment>
<dbReference type="InterPro" id="IPR053716">
    <property type="entry name" value="Flag_assembly_chemotaxis_eff"/>
</dbReference>
<keyword evidence="6" id="KW-0145">Chemotaxis</keyword>
<keyword evidence="7" id="KW-1005">Bacterial flagellum biogenesis</keyword>
<dbReference type="GO" id="GO:0005886">
    <property type="term" value="C:plasma membrane"/>
    <property type="evidence" value="ECO:0007669"/>
    <property type="project" value="UniProtKB-SubCell"/>
</dbReference>
<comment type="similarity">
    <text evidence="2">Belongs to the FliJ family.</text>
</comment>
<keyword evidence="9" id="KW-0472">Membrane</keyword>
<keyword evidence="12" id="KW-0969">Cilium</keyword>
<dbReference type="GO" id="GO:0006935">
    <property type="term" value="P:chemotaxis"/>
    <property type="evidence" value="ECO:0007669"/>
    <property type="project" value="UniProtKB-KW"/>
</dbReference>
<evidence type="ECO:0000256" key="9">
    <source>
        <dbReference type="ARBA" id="ARBA00023136"/>
    </source>
</evidence>
<evidence type="ECO:0000256" key="7">
    <source>
        <dbReference type="ARBA" id="ARBA00022795"/>
    </source>
</evidence>
<dbReference type="Gene3D" id="1.10.287.1700">
    <property type="match status" value="1"/>
</dbReference>